<dbReference type="SUPFAM" id="SSF53706">
    <property type="entry name" value="Formate dehydrogenase/DMSO reductase, domains 1-3"/>
    <property type="match status" value="1"/>
</dbReference>
<dbReference type="Proteomes" id="UP000005801">
    <property type="component" value="Unassembled WGS sequence"/>
</dbReference>
<evidence type="ECO:0000313" key="8">
    <source>
        <dbReference type="Proteomes" id="UP000005801"/>
    </source>
</evidence>
<comment type="caution">
    <text evidence="7">The sequence shown here is derived from an EMBL/GenBank/DDBJ whole genome shotgun (WGS) entry which is preliminary data.</text>
</comment>
<dbReference type="Gene3D" id="3.40.50.740">
    <property type="match status" value="1"/>
</dbReference>
<dbReference type="Gene3D" id="2.40.40.20">
    <property type="match status" value="1"/>
</dbReference>
<feature type="domain" description="4Fe-4S Mo/W bis-MGD-type" evidence="6">
    <location>
        <begin position="4"/>
        <end position="60"/>
    </location>
</feature>
<dbReference type="OrthoDB" id="9810782at2"/>
<gene>
    <name evidence="7" type="ORF">PPSIR1_12948</name>
</gene>
<dbReference type="STRING" id="391625.PPSIR1_12948"/>
<evidence type="ECO:0000256" key="1">
    <source>
        <dbReference type="ARBA" id="ARBA00022485"/>
    </source>
</evidence>
<dbReference type="Pfam" id="PF00384">
    <property type="entry name" value="Molybdopterin"/>
    <property type="match status" value="1"/>
</dbReference>
<dbReference type="GO" id="GO:0051539">
    <property type="term" value="F:4 iron, 4 sulfur cluster binding"/>
    <property type="evidence" value="ECO:0007669"/>
    <property type="project" value="UniProtKB-KW"/>
</dbReference>
<name>A6G094_9BACT</name>
<dbReference type="InterPro" id="IPR006657">
    <property type="entry name" value="MoPterin_dinucl-bd_dom"/>
</dbReference>
<evidence type="ECO:0000256" key="3">
    <source>
        <dbReference type="ARBA" id="ARBA00023002"/>
    </source>
</evidence>
<accession>A6G094</accession>
<dbReference type="GO" id="GO:0043546">
    <property type="term" value="F:molybdopterin cofactor binding"/>
    <property type="evidence" value="ECO:0007669"/>
    <property type="project" value="InterPro"/>
</dbReference>
<keyword evidence="8" id="KW-1185">Reference proteome</keyword>
<dbReference type="InterPro" id="IPR050123">
    <property type="entry name" value="Prok_molybdopt-oxidoreductase"/>
</dbReference>
<dbReference type="InterPro" id="IPR006963">
    <property type="entry name" value="Mopterin_OxRdtase_4Fe-4S_dom"/>
</dbReference>
<dbReference type="GO" id="GO:0016020">
    <property type="term" value="C:membrane"/>
    <property type="evidence" value="ECO:0007669"/>
    <property type="project" value="TreeGrafter"/>
</dbReference>
<dbReference type="EMBL" id="ABCS01000008">
    <property type="protein sequence ID" value="EDM80791.1"/>
    <property type="molecule type" value="Genomic_DNA"/>
</dbReference>
<dbReference type="eggNOG" id="COG0243">
    <property type="taxonomic scope" value="Bacteria"/>
</dbReference>
<dbReference type="InterPro" id="IPR009010">
    <property type="entry name" value="Asp_de-COase-like_dom_sf"/>
</dbReference>
<protein>
    <submittedName>
        <fullName evidence="7">Anaerobic dehydrogenase, typically selenocysteine-containing</fullName>
    </submittedName>
</protein>
<evidence type="ECO:0000256" key="4">
    <source>
        <dbReference type="ARBA" id="ARBA00023004"/>
    </source>
</evidence>
<dbReference type="GO" id="GO:0016491">
    <property type="term" value="F:oxidoreductase activity"/>
    <property type="evidence" value="ECO:0007669"/>
    <property type="project" value="UniProtKB-KW"/>
</dbReference>
<dbReference type="SMART" id="SM00926">
    <property type="entry name" value="Molybdop_Fe4S4"/>
    <property type="match status" value="1"/>
</dbReference>
<evidence type="ECO:0000256" key="2">
    <source>
        <dbReference type="ARBA" id="ARBA00022723"/>
    </source>
</evidence>
<dbReference type="GO" id="GO:0045333">
    <property type="term" value="P:cellular respiration"/>
    <property type="evidence" value="ECO:0007669"/>
    <property type="project" value="UniProtKB-ARBA"/>
</dbReference>
<dbReference type="RefSeq" id="WP_006970143.1">
    <property type="nucleotide sequence ID" value="NZ_ABCS01000008.1"/>
</dbReference>
<dbReference type="Gene3D" id="3.40.228.10">
    <property type="entry name" value="Dimethylsulfoxide Reductase, domain 2"/>
    <property type="match status" value="1"/>
</dbReference>
<dbReference type="GO" id="GO:0046872">
    <property type="term" value="F:metal ion binding"/>
    <property type="evidence" value="ECO:0007669"/>
    <property type="project" value="UniProtKB-KW"/>
</dbReference>
<evidence type="ECO:0000259" key="6">
    <source>
        <dbReference type="PROSITE" id="PS51669"/>
    </source>
</evidence>
<dbReference type="InterPro" id="IPR006656">
    <property type="entry name" value="Mopterin_OxRdtase"/>
</dbReference>
<dbReference type="PROSITE" id="PS51669">
    <property type="entry name" value="4FE4S_MOW_BIS_MGD"/>
    <property type="match status" value="1"/>
</dbReference>
<evidence type="ECO:0000256" key="5">
    <source>
        <dbReference type="ARBA" id="ARBA00023014"/>
    </source>
</evidence>
<evidence type="ECO:0000313" key="7">
    <source>
        <dbReference type="EMBL" id="EDM80791.1"/>
    </source>
</evidence>
<dbReference type="AlphaFoldDB" id="A6G094"/>
<keyword evidence="1" id="KW-0004">4Fe-4S</keyword>
<dbReference type="Gene3D" id="2.20.25.90">
    <property type="entry name" value="ADC-like domains"/>
    <property type="match status" value="1"/>
</dbReference>
<reference evidence="7 8" key="1">
    <citation type="submission" date="2007-06" db="EMBL/GenBank/DDBJ databases">
        <authorList>
            <person name="Shimkets L."/>
            <person name="Ferriera S."/>
            <person name="Johnson J."/>
            <person name="Kravitz S."/>
            <person name="Beeson K."/>
            <person name="Sutton G."/>
            <person name="Rogers Y.-H."/>
            <person name="Friedman R."/>
            <person name="Frazier M."/>
            <person name="Venter J.C."/>
        </authorList>
    </citation>
    <scope>NUCLEOTIDE SEQUENCE [LARGE SCALE GENOMIC DNA]</scope>
    <source>
        <strain evidence="7 8">SIR-1</strain>
    </source>
</reference>
<dbReference type="PANTHER" id="PTHR43105">
    <property type="entry name" value="RESPIRATORY NITRATE REDUCTASE"/>
    <property type="match status" value="1"/>
</dbReference>
<dbReference type="Pfam" id="PF04879">
    <property type="entry name" value="Molybdop_Fe4S4"/>
    <property type="match status" value="1"/>
</dbReference>
<keyword evidence="4" id="KW-0408">Iron</keyword>
<keyword evidence="3" id="KW-0560">Oxidoreductase</keyword>
<organism evidence="7 8">
    <name type="scientific">Plesiocystis pacifica SIR-1</name>
    <dbReference type="NCBI Taxonomy" id="391625"/>
    <lineage>
        <taxon>Bacteria</taxon>
        <taxon>Pseudomonadati</taxon>
        <taxon>Myxococcota</taxon>
        <taxon>Polyangia</taxon>
        <taxon>Nannocystales</taxon>
        <taxon>Nannocystaceae</taxon>
        <taxon>Plesiocystis</taxon>
    </lineage>
</organism>
<dbReference type="PANTHER" id="PTHR43105:SF9">
    <property type="entry name" value="NADPH-FE(3+) OXIDOREDUCTASE SUBUNIT ALPHA"/>
    <property type="match status" value="1"/>
</dbReference>
<sequence>MSTRQTHLRTCHLCEAMCGLAIEVEGSRIVNIRGDREDPFSRGHLCPKGPALAALHDDPDRLRKPQLRTSAGWREIGWDEALDRAAEGLHRVQREHGKDALAVYLGNPTVHNHGAAIVGAPFLRALGTRHRYSATSIDQLPQMLVSMWMYGHQLLLPIPDLDRAEHLVIVGANPLVSNGSIMSAPDMRRRLRELQGRGGKVVVVDPRRSETAKLADEHVFIRPGTDALLLLAMLGVILDEGRERLGRLADLVEGVQRVRAAVEAFTPERAAEATGVEAETIRALARELADRRGVVYGRVGAATQEFGALTHWAIQLLNVFTGALDRPGGAMLPRPALDPLSLPKGVGLGPGSFGRWRSRVRGLPEFGGELPISTLAEDVFAGHAAAEDAAEDADEGRPALAPIRGLITLAGNPVLSSPRGSDVGRAIDALDFVVSIDIYRNETTSRADLILPPTSPLERSHFDLVFHLFAVRNTVKWSAPVFEPDADARHDWEILLGLWTRLANLRGRDRKTSGLGVDKKRALERGVLELLTRLGPDGVVDLGLRAGPHGRVLPRPLEGLGRAAAQLGRLELPGLDRLGQLGKGPLDLEELRRNPHGIDLGPLEPALPERLRVGRRRTIELAPEALLGDLGRLLRTYPEGGPSSRAPTPERPRFALIGRRLLRSNNSWMHNLPKLVAGKPACTLQMHPDDALALALRPGDPVRVDSRVGSLTAPLELSDAIMPGVVSLPHGFGHDHADSTLEVAAAHAGVSINELTDPEAIDVLSGVAAFSGVPVEVRLAEGASS</sequence>
<keyword evidence="2" id="KW-0479">Metal-binding</keyword>
<dbReference type="Pfam" id="PF01568">
    <property type="entry name" value="Molydop_binding"/>
    <property type="match status" value="1"/>
</dbReference>
<keyword evidence="5" id="KW-0411">Iron-sulfur</keyword>
<proteinExistence type="predicted"/>
<dbReference type="SUPFAM" id="SSF50692">
    <property type="entry name" value="ADC-like"/>
    <property type="match status" value="1"/>
</dbReference>